<gene>
    <name evidence="1" type="ORF">ELAC_0712</name>
</gene>
<sequence length="988" mass="111752">MSSDFIEKSLAEPPNPETGALVVHEGLINLTAGRVSQIGGSLRYGMASKVDDTTRTSFRHSLPEPLPELVMKYRAKTQLHTLEEDIGESILHVRETLKEQEIARSSYEAKESERHVLPKALEGLSVPDKRHRRIRSQPNQLKSLVPVDRSSKATKTVDLIFQTTQEIKKTQNQILGLFEKEPLLNHRKPIHKVKKLFDLINQEEDNQLYLLGLVILLTSRQPEEMLSILSSDDLKAAIRRIETSTFKFFGDIRQSLKAQEDDHQLTGLQDGKIAYFNKLAYQIAKILLTSSGEINTQIIDSVISFFTAGPEHALNHEASLINGLLMIKRSELLRKKIEAMAERKPTPLTPLEIIRIQCGLAPHVQPSAQDAKITLLTALLSHPRQGQQGSCFASYLSIALLSSHKIKTTDDLLYILELGKLTRKTKRVKKDFPFMLRIGDGVLHKPFNINQKTWIVESGKAKLPVEKTPGLIAAARCLGLKHTKRAIREAALSLISHENETTQITCMQILKYLADKASSLVSVEERNPLHMLLKACYCFDAEVNNPLIRAFESCLADMAEASNEGMIKQPVMFSILDPLESFLNGQEGILEPEKNALVAEVQRQLMDRIHLSYDLDIRRDSSPDHNSLCIGGFALHDTQRANASDDWNLIDTPQKFKHFAESVLLSAQEIVEKGKMTRVLAEAAQYLKSDDFLKDALVSFYPEYEHKPTLLANWDSLPYTPWRILSGNIAPNVRDVYMGSEAQDDSFHQFKVSDPLSLMVLLMDLAKSIPVYSHLGYLDRKERKLPVFTDSHAFNLSFSHPAFRDIVVRNALPIKWIKDHYLKLAKALNEERLLPNEKEEMISRLIPRMKEAGLNDSWIRTLEAEPVANLRLVREICLSAELSDTSQMGIKSRERLIDQFIWNAMPIRFKTLFEKEAVPFADTNWNLGCHDILLCFAPQPGTDKIAIFEMKDTGEIIRYIRPGVLLNENLSIPKNPDAMLPAIDPIPL</sequence>
<dbReference type="EMBL" id="CWGJ01000011">
    <property type="protein sequence ID" value="CRX38064.1"/>
    <property type="molecule type" value="Genomic_DNA"/>
</dbReference>
<dbReference type="AlphaFoldDB" id="A0A0H5DR08"/>
<dbReference type="Proteomes" id="UP000220251">
    <property type="component" value="Unassembled WGS sequence"/>
</dbReference>
<organism evidence="1 2">
    <name type="scientific">Estrella lausannensis</name>
    <dbReference type="NCBI Taxonomy" id="483423"/>
    <lineage>
        <taxon>Bacteria</taxon>
        <taxon>Pseudomonadati</taxon>
        <taxon>Chlamydiota</taxon>
        <taxon>Chlamydiia</taxon>
        <taxon>Parachlamydiales</taxon>
        <taxon>Candidatus Criblamydiaceae</taxon>
        <taxon>Estrella</taxon>
    </lineage>
</organism>
<evidence type="ECO:0000313" key="1">
    <source>
        <dbReference type="EMBL" id="CRX38064.1"/>
    </source>
</evidence>
<reference evidence="2" key="1">
    <citation type="submission" date="2015-06" db="EMBL/GenBank/DDBJ databases">
        <authorList>
            <person name="Bertelli C."/>
        </authorList>
    </citation>
    <scope>NUCLEOTIDE SEQUENCE [LARGE SCALE GENOMIC DNA]</scope>
    <source>
        <strain evidence="2">CRIB-30</strain>
    </source>
</reference>
<protein>
    <submittedName>
        <fullName evidence="1">Uncharacterized protein</fullName>
    </submittedName>
</protein>
<evidence type="ECO:0000313" key="2">
    <source>
        <dbReference type="Proteomes" id="UP000220251"/>
    </source>
</evidence>
<dbReference type="RefSeq" id="WP_098037918.1">
    <property type="nucleotide sequence ID" value="NZ_CWGJ01000011.1"/>
</dbReference>
<name>A0A0H5DR08_9BACT</name>
<keyword evidence="2" id="KW-1185">Reference proteome</keyword>
<accession>A0A0H5DR08</accession>
<dbReference type="OrthoDB" id="20819at2"/>
<proteinExistence type="predicted"/>